<protein>
    <submittedName>
        <fullName evidence="4">Uncharacterized protein</fullName>
    </submittedName>
</protein>
<dbReference type="SUPFAM" id="SSF52402">
    <property type="entry name" value="Adenine nucleotide alpha hydrolases-like"/>
    <property type="match status" value="1"/>
</dbReference>
<dbReference type="EMBL" id="BNCP01000002">
    <property type="protein sequence ID" value="GIL70314.1"/>
    <property type="molecule type" value="Genomic_DNA"/>
</dbReference>
<dbReference type="EMBL" id="BNCQ01000005">
    <property type="protein sequence ID" value="GIL98030.1"/>
    <property type="molecule type" value="Genomic_DNA"/>
</dbReference>
<name>A0A8J4D9X5_9CHLO</name>
<dbReference type="PANTHER" id="PTHR12460">
    <property type="entry name" value="CYCLIN-DEPENDENT KINASE INHIBITOR-RELATED PROTEIN"/>
    <property type="match status" value="1"/>
</dbReference>
<gene>
    <name evidence="3" type="ORF">Vretifemale_1117</name>
    <name evidence="4" type="ORF">Vretimale_3437</name>
</gene>
<sequence length="1657" mass="171717">MGNNFSTTYLEETPPWDDYITQTWRSERCRELDRLGGLNRPAIARGQSFTAKLQFLAEQVKKQGDVMQEMLLPAPAPKEEAKYTGFVLATEKRAYERMLQEQERERAAKLAAEGLDAAAAAAAAAAAVAVAAAAAPVPGVVKPGSGSTPLPMPKPPPTAEGKSRARRPQVGGGALGVISPTMSAQGYPIAQWRLRLWQARRRVMIIVLTVLRLRRGKMRRRYGNKLDNLGFMIHRVLADDVGRFVEEQRKYASIKEELDGAKQALDDMLCRNSTCQLQSTGVLTEDTSWPGSGNVAVSRQASMARTPSLSAAVANGFPSSPAGGGASGGPRAATTLSVGRLNSRTRASDSGALTAALHSAGVSPMRTSHHANVGGPTAIGPPSPNGPQQQAATLGVAGNGPARLSASGLMVRLFGSGGGGADDSGAANMLTGAASGSPRSSFQNGLNSLLSGGVAGGGVGGGGGGGKTRRISTPGGFGSPGNKDSPPTSREHSITQPGPPVALPSSPSGRRSVPMLPPTPTSVTAQLAGTSAAATMSGGLSSMAARRFNSRSSPASNGPSGHHTGLVTTGAAGPLQARVSVTSAVAAKHGQIMQVQTQIESESNNLKKSSQMLSMYVNRANAAWAEAQAWSTVDASAPGELDAFCYSDQYRIYQADLVRRLRQGSICLQVFAGDDFLAGTEKRPGSSFGPGGLSGGTHQPLTVPSPPMTPHDGGGANGKHGNVHGHANGRSRQLSHFDSADSVSGGGGGGSPGLSAGSATSAVTGPLASLLTLRRRQQHDLWTSDPWELIDRFRPGIMPQTDRIQGPSLGARILCQLVLAVEQLAGAEAKAVMPVLLHINEEQMEEVVQELWSYRFFGLKRENVILVASPLHSGYRFNHELKVFEKEYGSSVAPLGSGYSLLQITWAGEAFIVGPEGAPEVLDMPALTLLLERKVEWLVARRARDLALLSRDAILDVPMLAYCMALKDRSGTGTTGVGSGMPASSAAATGSAGRANILLEVSYAESLVDARALDSFVMTRLGPGGSGTGDGSITTSSSQLTLQLSSRGSGGAPPALSPLQSPSGIGTGGPSTPSGAPPSPSQSGVAAGIASSPQINANGYGYLYYGYGMNVQHHTVPDVASAVIELRLGELGTPKMIESLNHLRGFRDGQVPVGLGRYMLHIPSLPALLPNASALRPKLALAEELVRVSLDLGDITAAPKARTLAVHARVNPGVLLTADDLEKVIPLLQAQDHDLAFRDMLVANRSESQSLNFVASQALSSKSGGQVVVVFVVNNRVSAAAVDAAGLVARPGRDRLHLVTCVSNSLQKADAEELLRAFQKRLLKSMVDTHVEVLIRGMWGLLDMMDNYVTAVEAHMVVMGSEHLTSNDFNYVIGSITLSALKRLHVPVMVVTANSRCNVRIGSDWTPPGCLAGGGAAAAGGPRGPNGDRISSCGIVAAGSGGATAAGGGGGGGASNVVGSGTSGPAGASAGGPGRQSTTSSGLRCLSLVENHARNMLAFLCTRLLDNKRGDRLLLAQVLPTRHLTRQQAASVRRALDNFNLMASGHGFSVNRVLSMEGPLDEMLAEAVGVQHIQVLALALPQGLKTLPPALVNLLRACRGVTLVYKEPIGAKQQQVPRGAFGHGAGMPATTAFAAPSMSASWPNQASGQSLGSGVLG</sequence>
<feature type="region of interest" description="Disordered" evidence="2">
    <location>
        <begin position="549"/>
        <end position="569"/>
    </location>
</feature>
<accession>A0A8J4D9X5</accession>
<feature type="compositionally biased region" description="Low complexity" evidence="2">
    <location>
        <begin position="1031"/>
        <end position="1074"/>
    </location>
</feature>
<evidence type="ECO:0000313" key="6">
    <source>
        <dbReference type="Proteomes" id="UP000747110"/>
    </source>
</evidence>
<evidence type="ECO:0000313" key="4">
    <source>
        <dbReference type="EMBL" id="GIL98030.1"/>
    </source>
</evidence>
<dbReference type="Gene3D" id="3.40.50.12370">
    <property type="match status" value="1"/>
</dbReference>
<dbReference type="Proteomes" id="UP000722791">
    <property type="component" value="Unassembled WGS sequence"/>
</dbReference>
<feature type="region of interest" description="Disordered" evidence="2">
    <location>
        <begin position="682"/>
        <end position="759"/>
    </location>
</feature>
<keyword evidence="1" id="KW-0175">Coiled coil</keyword>
<evidence type="ECO:0000256" key="1">
    <source>
        <dbReference type="SAM" id="Coils"/>
    </source>
</evidence>
<feature type="coiled-coil region" evidence="1">
    <location>
        <begin position="244"/>
        <end position="271"/>
    </location>
</feature>
<dbReference type="PANTHER" id="PTHR12460:SF38">
    <property type="entry name" value="KINETOPLAST-ASSOCIATED PROTEIN-LIKE PROTEIN"/>
    <property type="match status" value="1"/>
</dbReference>
<feature type="region of interest" description="Disordered" evidence="2">
    <location>
        <begin position="1024"/>
        <end position="1087"/>
    </location>
</feature>
<evidence type="ECO:0000313" key="5">
    <source>
        <dbReference type="Proteomes" id="UP000722791"/>
    </source>
</evidence>
<comment type="caution">
    <text evidence="4">The sequence shown here is derived from an EMBL/GenBank/DDBJ whole genome shotgun (WGS) entry which is preliminary data.</text>
</comment>
<organism evidence="4 5">
    <name type="scientific">Volvox reticuliferus</name>
    <dbReference type="NCBI Taxonomy" id="1737510"/>
    <lineage>
        <taxon>Eukaryota</taxon>
        <taxon>Viridiplantae</taxon>
        <taxon>Chlorophyta</taxon>
        <taxon>core chlorophytes</taxon>
        <taxon>Chlorophyceae</taxon>
        <taxon>CS clade</taxon>
        <taxon>Chlamydomonadales</taxon>
        <taxon>Volvocaceae</taxon>
        <taxon>Volvox</taxon>
    </lineage>
</organism>
<reference evidence="4" key="1">
    <citation type="journal article" date="2021" name="Proc. Natl. Acad. Sci. U.S.A.">
        <title>Three genomes in the algal genus Volvox reveal the fate of a haploid sex-determining region after a transition to homothallism.</title>
        <authorList>
            <person name="Yamamoto K."/>
            <person name="Hamaji T."/>
            <person name="Kawai-Toyooka H."/>
            <person name="Matsuzaki R."/>
            <person name="Takahashi F."/>
            <person name="Nishimura Y."/>
            <person name="Kawachi M."/>
            <person name="Noguchi H."/>
            <person name="Minakuchi Y."/>
            <person name="Umen J.G."/>
            <person name="Toyoda A."/>
            <person name="Nozaki H."/>
        </authorList>
    </citation>
    <scope>NUCLEOTIDE SEQUENCE</scope>
    <source>
        <strain evidence="4">NIES-3785</strain>
        <strain evidence="3">NIES-3786</strain>
    </source>
</reference>
<dbReference type="Proteomes" id="UP000747110">
    <property type="component" value="Unassembled WGS sequence"/>
</dbReference>
<keyword evidence="6" id="KW-1185">Reference proteome</keyword>
<dbReference type="CDD" id="cd00293">
    <property type="entry name" value="USP-like"/>
    <property type="match status" value="1"/>
</dbReference>
<feature type="region of interest" description="Disordered" evidence="2">
    <location>
        <begin position="143"/>
        <end position="174"/>
    </location>
</feature>
<feature type="compositionally biased region" description="Polar residues" evidence="2">
    <location>
        <begin position="550"/>
        <end position="559"/>
    </location>
</feature>
<proteinExistence type="predicted"/>
<feature type="region of interest" description="Disordered" evidence="2">
    <location>
        <begin position="361"/>
        <end position="394"/>
    </location>
</feature>
<feature type="region of interest" description="Disordered" evidence="2">
    <location>
        <begin position="458"/>
        <end position="523"/>
    </location>
</feature>
<dbReference type="OrthoDB" id="537258at2759"/>
<evidence type="ECO:0000256" key="2">
    <source>
        <dbReference type="SAM" id="MobiDB-lite"/>
    </source>
</evidence>
<evidence type="ECO:0000313" key="3">
    <source>
        <dbReference type="EMBL" id="GIL70314.1"/>
    </source>
</evidence>